<dbReference type="InterPro" id="IPR036196">
    <property type="entry name" value="Ptyr_pPase_sf"/>
</dbReference>
<dbReference type="SMART" id="SM00226">
    <property type="entry name" value="LMWPc"/>
    <property type="match status" value="1"/>
</dbReference>
<proteinExistence type="inferred from homology"/>
<sequence>MTTAPPPRTPGRYRVALVCLGNICRSPMADVVLAARVADAGLDDRVEVISAGTGTWHVGEPMDRRAAALLTTEGYDASRHRAQQVLASWLDEQDLVLAMDHDNLRDLRALGDADPARVRLFRDFDPLEPGGEVPDPFFGGDEGFGTVLAMVERTSAALVAEVAAVLA</sequence>
<dbReference type="InterPro" id="IPR017867">
    <property type="entry name" value="Tyr_phospatase_low_mol_wt"/>
</dbReference>
<feature type="active site" evidence="5">
    <location>
        <position position="19"/>
    </location>
</feature>
<evidence type="ECO:0000313" key="8">
    <source>
        <dbReference type="Proteomes" id="UP000582231"/>
    </source>
</evidence>
<dbReference type="EMBL" id="JACCBF010000001">
    <property type="protein sequence ID" value="NYD31817.1"/>
    <property type="molecule type" value="Genomic_DNA"/>
</dbReference>
<protein>
    <recommendedName>
        <fullName evidence="2">protein-tyrosine-phosphatase</fullName>
        <ecNumber evidence="2">3.1.3.48</ecNumber>
    </recommendedName>
</protein>
<evidence type="ECO:0000256" key="1">
    <source>
        <dbReference type="ARBA" id="ARBA00011063"/>
    </source>
</evidence>
<dbReference type="Gene3D" id="3.40.50.2300">
    <property type="match status" value="1"/>
</dbReference>
<evidence type="ECO:0000259" key="6">
    <source>
        <dbReference type="SMART" id="SM00226"/>
    </source>
</evidence>
<dbReference type="Pfam" id="PF01451">
    <property type="entry name" value="LMWPc"/>
    <property type="match status" value="1"/>
</dbReference>
<dbReference type="PRINTS" id="PR00719">
    <property type="entry name" value="LMWPTPASE"/>
</dbReference>
<dbReference type="SUPFAM" id="SSF52788">
    <property type="entry name" value="Phosphotyrosine protein phosphatases I"/>
    <property type="match status" value="1"/>
</dbReference>
<dbReference type="EC" id="3.1.3.48" evidence="2"/>
<dbReference type="CDD" id="cd16343">
    <property type="entry name" value="LMWPTP"/>
    <property type="match status" value="1"/>
</dbReference>
<dbReference type="Proteomes" id="UP000582231">
    <property type="component" value="Unassembled WGS sequence"/>
</dbReference>
<evidence type="ECO:0000313" key="7">
    <source>
        <dbReference type="EMBL" id="NYD31817.1"/>
    </source>
</evidence>
<evidence type="ECO:0000256" key="5">
    <source>
        <dbReference type="PIRSR" id="PIRSR617867-1"/>
    </source>
</evidence>
<dbReference type="PANTHER" id="PTHR11717">
    <property type="entry name" value="LOW MOLECULAR WEIGHT PROTEIN TYROSINE PHOSPHATASE"/>
    <property type="match status" value="1"/>
</dbReference>
<dbReference type="InterPro" id="IPR023485">
    <property type="entry name" value="Ptyr_pPase"/>
</dbReference>
<accession>A0A852REV2</accession>
<feature type="active site" description="Proton donor" evidence="5">
    <location>
        <position position="135"/>
    </location>
</feature>
<feature type="active site" evidence="5">
    <location>
        <position position="25"/>
    </location>
</feature>
<dbReference type="PANTHER" id="PTHR11717:SF7">
    <property type="entry name" value="LOW MOLECULAR WEIGHT PHOSPHOTYROSINE PROTEIN PHOSPHATASE"/>
    <property type="match status" value="1"/>
</dbReference>
<evidence type="ECO:0000256" key="3">
    <source>
        <dbReference type="ARBA" id="ARBA00022801"/>
    </source>
</evidence>
<evidence type="ECO:0000256" key="2">
    <source>
        <dbReference type="ARBA" id="ARBA00013064"/>
    </source>
</evidence>
<name>A0A852REV2_9ACTN</name>
<dbReference type="RefSeq" id="WP_179728084.1">
    <property type="nucleotide sequence ID" value="NZ_BAABEF010000001.1"/>
</dbReference>
<evidence type="ECO:0000256" key="4">
    <source>
        <dbReference type="ARBA" id="ARBA00022912"/>
    </source>
</evidence>
<feature type="domain" description="Phosphotyrosine protein phosphatase I" evidence="6">
    <location>
        <begin position="13"/>
        <end position="161"/>
    </location>
</feature>
<organism evidence="7 8">
    <name type="scientific">Nocardioides kongjuensis</name>
    <dbReference type="NCBI Taxonomy" id="349522"/>
    <lineage>
        <taxon>Bacteria</taxon>
        <taxon>Bacillati</taxon>
        <taxon>Actinomycetota</taxon>
        <taxon>Actinomycetes</taxon>
        <taxon>Propionibacteriales</taxon>
        <taxon>Nocardioidaceae</taxon>
        <taxon>Nocardioides</taxon>
    </lineage>
</organism>
<comment type="similarity">
    <text evidence="1">Belongs to the low molecular weight phosphotyrosine protein phosphatase family.</text>
</comment>
<dbReference type="InterPro" id="IPR050438">
    <property type="entry name" value="LMW_PTPase"/>
</dbReference>
<keyword evidence="3 7" id="KW-0378">Hydrolase</keyword>
<comment type="caution">
    <text evidence="7">The sequence shown here is derived from an EMBL/GenBank/DDBJ whole genome shotgun (WGS) entry which is preliminary data.</text>
</comment>
<gene>
    <name evidence="7" type="ORF">BJ958_003363</name>
</gene>
<reference evidence="7 8" key="1">
    <citation type="submission" date="2020-07" db="EMBL/GenBank/DDBJ databases">
        <title>Sequencing the genomes of 1000 actinobacteria strains.</title>
        <authorList>
            <person name="Klenk H.-P."/>
        </authorList>
    </citation>
    <scope>NUCLEOTIDE SEQUENCE [LARGE SCALE GENOMIC DNA]</scope>
    <source>
        <strain evidence="7 8">DSM 19082</strain>
    </source>
</reference>
<keyword evidence="8" id="KW-1185">Reference proteome</keyword>
<keyword evidence="4" id="KW-0904">Protein phosphatase</keyword>
<dbReference type="AlphaFoldDB" id="A0A852REV2"/>
<dbReference type="GO" id="GO:0004725">
    <property type="term" value="F:protein tyrosine phosphatase activity"/>
    <property type="evidence" value="ECO:0007669"/>
    <property type="project" value="UniProtKB-EC"/>
</dbReference>